<dbReference type="EMBL" id="UINC01088834">
    <property type="protein sequence ID" value="SVC39405.1"/>
    <property type="molecule type" value="Genomic_DNA"/>
</dbReference>
<evidence type="ECO:0000313" key="1">
    <source>
        <dbReference type="EMBL" id="SVC39405.1"/>
    </source>
</evidence>
<accession>A0A382LUK2</accession>
<feature type="non-terminal residue" evidence="1">
    <location>
        <position position="1"/>
    </location>
</feature>
<organism evidence="1">
    <name type="scientific">marine metagenome</name>
    <dbReference type="NCBI Taxonomy" id="408172"/>
    <lineage>
        <taxon>unclassified sequences</taxon>
        <taxon>metagenomes</taxon>
        <taxon>ecological metagenomes</taxon>
    </lineage>
</organism>
<sequence>HILIFLEIMLVVLRVKHLVHWMNGI</sequence>
<name>A0A382LUK2_9ZZZZ</name>
<protein>
    <submittedName>
        <fullName evidence="1">Uncharacterized protein</fullName>
    </submittedName>
</protein>
<proteinExistence type="predicted"/>
<feature type="non-terminal residue" evidence="1">
    <location>
        <position position="25"/>
    </location>
</feature>
<gene>
    <name evidence="1" type="ORF">METZ01_LOCUS292259</name>
</gene>
<dbReference type="AlphaFoldDB" id="A0A382LUK2"/>
<reference evidence="1" key="1">
    <citation type="submission" date="2018-05" db="EMBL/GenBank/DDBJ databases">
        <authorList>
            <person name="Lanie J.A."/>
            <person name="Ng W.-L."/>
            <person name="Kazmierczak K.M."/>
            <person name="Andrzejewski T.M."/>
            <person name="Davidsen T.M."/>
            <person name="Wayne K.J."/>
            <person name="Tettelin H."/>
            <person name="Glass J.I."/>
            <person name="Rusch D."/>
            <person name="Podicherti R."/>
            <person name="Tsui H.-C.T."/>
            <person name="Winkler M.E."/>
        </authorList>
    </citation>
    <scope>NUCLEOTIDE SEQUENCE</scope>
</reference>